<protein>
    <submittedName>
        <fullName evidence="2">Pyridoxamine 5'-phosphate oxidase family protein</fullName>
    </submittedName>
</protein>
<dbReference type="AlphaFoldDB" id="A0AA42DQL4"/>
<dbReference type="InterPro" id="IPR055196">
    <property type="entry name" value="Putative_PNPOx_2"/>
</dbReference>
<dbReference type="Proteomes" id="UP001169242">
    <property type="component" value="Unassembled WGS sequence"/>
</dbReference>
<evidence type="ECO:0000313" key="2">
    <source>
        <dbReference type="EMBL" id="MDA3733538.1"/>
    </source>
</evidence>
<dbReference type="Gene3D" id="2.30.110.10">
    <property type="entry name" value="Electron Transport, Fmn-binding Protein, Chain A"/>
    <property type="match status" value="1"/>
</dbReference>
<dbReference type="RefSeq" id="WP_271013349.1">
    <property type="nucleotide sequence ID" value="NZ_JAQIFT010000065.1"/>
</dbReference>
<keyword evidence="3" id="KW-1185">Reference proteome</keyword>
<accession>A0AA42DQL4</accession>
<comment type="caution">
    <text evidence="2">The sequence shown here is derived from an EMBL/GenBank/DDBJ whole genome shotgun (WGS) entry which is preliminary data.</text>
</comment>
<dbReference type="EMBL" id="JAQIFT010000065">
    <property type="protein sequence ID" value="MDA3733538.1"/>
    <property type="molecule type" value="Genomic_DNA"/>
</dbReference>
<dbReference type="SUPFAM" id="SSF50475">
    <property type="entry name" value="FMN-binding split barrel"/>
    <property type="match status" value="1"/>
</dbReference>
<feature type="domain" description="Pyridoxamine 5'-phosphate oxidase-like" evidence="1">
    <location>
        <begin position="15"/>
        <end position="132"/>
    </location>
</feature>
<gene>
    <name evidence="2" type="ORF">PBV87_18830</name>
</gene>
<reference evidence="2" key="1">
    <citation type="journal article" date="2023" name="Int. J. Syst. Evol. Microbiol.">
        <title>&lt;i&gt;Holtiella tumoricola&lt;/i&gt; gen. nov. sp. nov., isolated from a human clinical sample.</title>
        <authorList>
            <person name="Allen-Vercoe E."/>
            <person name="Daigneault M.C."/>
            <person name="Vancuren S.J."/>
            <person name="Cochrane K."/>
            <person name="O'Neal L.L."/>
            <person name="Sankaranarayanan K."/>
            <person name="Lawson P.A."/>
        </authorList>
    </citation>
    <scope>NUCLEOTIDE SEQUENCE</scope>
    <source>
        <strain evidence="2">CC70A</strain>
    </source>
</reference>
<dbReference type="InterPro" id="IPR012349">
    <property type="entry name" value="Split_barrel_FMN-bd"/>
</dbReference>
<evidence type="ECO:0000313" key="3">
    <source>
        <dbReference type="Proteomes" id="UP001169242"/>
    </source>
</evidence>
<name>A0AA42DQL4_9FIRM</name>
<dbReference type="Pfam" id="PF22696">
    <property type="entry name" value="Putative_PNPOx_2"/>
    <property type="match status" value="1"/>
</dbReference>
<sequence length="143" mass="16415">MNILEVFKRLMGEHKEIALATCREGKPNVRVVNFFYDESKEGVLYFASFADNEKVEEFAQNNNVAFTTIPYEGNAHIRVKDAKVEKSKETIYDVKEGFIKKIPDYAMTIEQVGAYLVLFEIHFTEAEVTVDFEQSGSIVFNKL</sequence>
<proteinExistence type="predicted"/>
<evidence type="ECO:0000259" key="1">
    <source>
        <dbReference type="Pfam" id="PF22696"/>
    </source>
</evidence>
<organism evidence="2 3">
    <name type="scientific">Holtiella tumoricola</name>
    <dbReference type="NCBI Taxonomy" id="3018743"/>
    <lineage>
        <taxon>Bacteria</taxon>
        <taxon>Bacillati</taxon>
        <taxon>Bacillota</taxon>
        <taxon>Clostridia</taxon>
        <taxon>Lachnospirales</taxon>
        <taxon>Cellulosilyticaceae</taxon>
        <taxon>Holtiella</taxon>
    </lineage>
</organism>